<dbReference type="Proteomes" id="UP000655044">
    <property type="component" value="Unassembled WGS sequence"/>
</dbReference>
<feature type="domain" description="Saccharopine dehydrogenase NADP binding" evidence="1">
    <location>
        <begin position="4"/>
        <end position="117"/>
    </location>
</feature>
<accession>A0A8J3RVC2</accession>
<organism evidence="2 3">
    <name type="scientific">Planobispora rosea</name>
    <dbReference type="NCBI Taxonomy" id="35762"/>
    <lineage>
        <taxon>Bacteria</taxon>
        <taxon>Bacillati</taxon>
        <taxon>Actinomycetota</taxon>
        <taxon>Actinomycetes</taxon>
        <taxon>Streptosporangiales</taxon>
        <taxon>Streptosporangiaceae</taxon>
        <taxon>Planobispora</taxon>
    </lineage>
</organism>
<dbReference type="SUPFAM" id="SSF51735">
    <property type="entry name" value="NAD(P)-binding Rossmann-fold domains"/>
    <property type="match status" value="1"/>
</dbReference>
<sequence length="327" mass="34310">MSTILVLGGYGAVGREAATALTERPGMTVIVAGRDPGRARPVPGTTALRVDVSDPAGLDRALEGVDTVLMCVEPGNVAVARACLERGIDYVDVSASRHLLTGIQELDGLAAERGATAALSVGLVPGVTNLLARICAGRSPGRDLRIGVLLGSGEQHGPAAIAWTLDGLGRLDGSWTMRFPAPYGERTVHRFPFSDQYTLPGTLGVASASTGLCLDSRLTTGLLAAARRPPVTGLLRRPKVRSLLFKALEKIRLGGDGFAVTVQAGTARASFSGRLQSRATGRTAALLIRQLPAPHPGVRHIEQLVDPVAFLTELAAEGFDLHLDRER</sequence>
<reference evidence="2" key="1">
    <citation type="submission" date="2021-01" db="EMBL/GenBank/DDBJ databases">
        <title>Whole genome shotgun sequence of Planobispora rosea NBRC 15558.</title>
        <authorList>
            <person name="Komaki H."/>
            <person name="Tamura T."/>
        </authorList>
    </citation>
    <scope>NUCLEOTIDE SEQUENCE</scope>
    <source>
        <strain evidence="2">NBRC 15558</strain>
    </source>
</reference>
<protein>
    <recommendedName>
        <fullName evidence="1">Saccharopine dehydrogenase NADP binding domain-containing protein</fullName>
    </recommendedName>
</protein>
<evidence type="ECO:0000313" key="3">
    <source>
        <dbReference type="Proteomes" id="UP000655044"/>
    </source>
</evidence>
<dbReference type="PANTHER" id="PTHR43796:SF2">
    <property type="entry name" value="CARBOXYNORSPERMIDINE SYNTHASE"/>
    <property type="match status" value="1"/>
</dbReference>
<name>A0A8J3RVC2_PLARO</name>
<evidence type="ECO:0000313" key="2">
    <source>
        <dbReference type="EMBL" id="GIH82050.1"/>
    </source>
</evidence>
<comment type="caution">
    <text evidence="2">The sequence shown here is derived from an EMBL/GenBank/DDBJ whole genome shotgun (WGS) entry which is preliminary data.</text>
</comment>
<proteinExistence type="predicted"/>
<dbReference type="InterPro" id="IPR005097">
    <property type="entry name" value="Sacchrp_dh_NADP-bd"/>
</dbReference>
<dbReference type="EMBL" id="BOOI01000002">
    <property type="protein sequence ID" value="GIH82050.1"/>
    <property type="molecule type" value="Genomic_DNA"/>
</dbReference>
<dbReference type="Pfam" id="PF03435">
    <property type="entry name" value="Sacchrp_dh_NADP"/>
    <property type="match status" value="1"/>
</dbReference>
<dbReference type="AlphaFoldDB" id="A0A8J3RVC2"/>
<keyword evidence="3" id="KW-1185">Reference proteome</keyword>
<evidence type="ECO:0000259" key="1">
    <source>
        <dbReference type="Pfam" id="PF03435"/>
    </source>
</evidence>
<dbReference type="Gene3D" id="3.40.50.720">
    <property type="entry name" value="NAD(P)-binding Rossmann-like Domain"/>
    <property type="match status" value="1"/>
</dbReference>
<gene>
    <name evidence="2" type="ORF">Pro02_04580</name>
</gene>
<dbReference type="RefSeq" id="WP_189242305.1">
    <property type="nucleotide sequence ID" value="NZ_BMQP01000012.1"/>
</dbReference>
<dbReference type="InterPro" id="IPR036291">
    <property type="entry name" value="NAD(P)-bd_dom_sf"/>
</dbReference>
<dbReference type="PANTHER" id="PTHR43796">
    <property type="entry name" value="CARBOXYNORSPERMIDINE SYNTHASE"/>
    <property type="match status" value="1"/>
</dbReference>